<reference evidence="1 2" key="2">
    <citation type="journal article" date="2016" name="PeerJ">
        <title>Analysis of five complete genome sequences for members of the class Peribacteria in the recently recognized Peregrinibacteria bacterial phylum.</title>
        <authorList>
            <person name="Anantharaman K."/>
            <person name="Brown C.T."/>
            <person name="Burstein D."/>
            <person name="Castelle C.J."/>
            <person name="Probst A.J."/>
            <person name="Thomas B.C."/>
            <person name="Williams K.H."/>
            <person name="Banfield J.F."/>
        </authorList>
    </citation>
    <scope>NUCLEOTIDE SEQUENCE [LARGE SCALE GENOMIC DNA]</scope>
    <source>
        <strain evidence="1">RIFOXYD1_FULL_PER-ii_59_16</strain>
    </source>
</reference>
<name>A0A0S1SRE6_9BACT</name>
<proteinExistence type="predicted"/>
<dbReference type="AlphaFoldDB" id="A0A0S1SRE6"/>
<gene>
    <name evidence="1" type="ORF">PeribacterD1_0273</name>
</gene>
<evidence type="ECO:0000313" key="2">
    <source>
        <dbReference type="Proteomes" id="UP000069135"/>
    </source>
</evidence>
<accession>A0A0S1SGB9</accession>
<evidence type="ECO:0000313" key="1">
    <source>
        <dbReference type="EMBL" id="ALM12972.1"/>
    </source>
</evidence>
<dbReference type="KEGG" id="prf:PeribacterA2_0273"/>
<dbReference type="EMBL" id="CP013065">
    <property type="protein sequence ID" value="ALM12972.1"/>
    <property type="molecule type" value="Genomic_DNA"/>
</dbReference>
<protein>
    <submittedName>
        <fullName evidence="1">Uncharacterized protein</fullName>
    </submittedName>
</protein>
<sequence>MANRHIRVAALTGLLVGVLMGAGVVHYAELTADLLIARTDYNYRSQRYNRELDMQGLNRDDGIVGARRLEWSNDETRTEKAPATGLRGAALERLRYCEGQSPVRRSQCLVNAANAILQEAAGEE</sequence>
<accession>A0A0S1SRE6</accession>
<dbReference type="Proteomes" id="UP000069135">
    <property type="component" value="Chromosome"/>
</dbReference>
<accession>A0A0S1SQ47</accession>
<reference evidence="2" key="1">
    <citation type="submission" date="2015-10" db="EMBL/GenBank/DDBJ databases">
        <title>Analysis of five complete genome sequences for members of the class Peribacteria in the recently recognized Peregrinibacteria bacterial phylum.</title>
        <authorList>
            <person name="Anantharaman K."/>
            <person name="Brown C.T."/>
            <person name="Burstein D."/>
            <person name="Castelle C.J."/>
            <person name="Probst A.J."/>
            <person name="Thomas B.C."/>
            <person name="Williams K.H."/>
            <person name="Banfield J.F."/>
        </authorList>
    </citation>
    <scope>NUCLEOTIDE SEQUENCE [LARGE SCALE GENOMIC DNA]</scope>
</reference>
<accession>A0A0S1SKJ7</accession>
<accession>A0A0S1SUE8</accession>
<organism evidence="1 2">
    <name type="scientific">Candidatus Peribacter riflensis</name>
    <dbReference type="NCBI Taxonomy" id="1735162"/>
    <lineage>
        <taxon>Bacteria</taxon>
        <taxon>Candidatus Peregrinibacteriota</taxon>
        <taxon>Candidatus Peribacteria</taxon>
        <taxon>Candidatus Peribacterales</taxon>
        <taxon>Candidatus Peribacteraceae</taxon>
        <taxon>Candidatus Peribacter</taxon>
    </lineage>
</organism>
<dbReference type="STRING" id="1735162.PeribacterB2_0273"/>